<evidence type="ECO:0000256" key="1">
    <source>
        <dbReference type="SAM" id="Phobius"/>
    </source>
</evidence>
<evidence type="ECO:0000313" key="3">
    <source>
        <dbReference type="Proteomes" id="UP000216035"/>
    </source>
</evidence>
<dbReference type="AlphaFoldDB" id="A0A255ZPM3"/>
<keyword evidence="1" id="KW-1133">Transmembrane helix</keyword>
<keyword evidence="1" id="KW-0472">Membrane</keyword>
<proteinExistence type="predicted"/>
<dbReference type="OrthoDB" id="211174at2"/>
<protein>
    <submittedName>
        <fullName evidence="2">TIGR02117 family protein</fullName>
    </submittedName>
</protein>
<dbReference type="EMBL" id="NOXX01000202">
    <property type="protein sequence ID" value="OYQ43527.1"/>
    <property type="molecule type" value="Genomic_DNA"/>
</dbReference>
<dbReference type="Proteomes" id="UP000216035">
    <property type="component" value="Unassembled WGS sequence"/>
</dbReference>
<feature type="transmembrane region" description="Helical" evidence="1">
    <location>
        <begin position="12"/>
        <end position="39"/>
    </location>
</feature>
<accession>A0A255ZPM3</accession>
<reference evidence="2 3" key="1">
    <citation type="submission" date="2017-07" db="EMBL/GenBank/DDBJ databases">
        <title>Flavobacterium cyanobacteriorum sp. nov., isolated from cyanobacterial aggregates in a eutrophic lake.</title>
        <authorList>
            <person name="Cai H."/>
        </authorList>
    </citation>
    <scope>NUCLEOTIDE SEQUENCE [LARGE SCALE GENOMIC DNA]</scope>
    <source>
        <strain evidence="2 3">TH167</strain>
    </source>
</reference>
<gene>
    <name evidence="2" type="ORF">CHX27_09810</name>
</gene>
<dbReference type="InterPro" id="IPR011727">
    <property type="entry name" value="CHP02117"/>
</dbReference>
<keyword evidence="3" id="KW-1185">Reference proteome</keyword>
<dbReference type="NCBIfam" id="TIGR02117">
    <property type="entry name" value="chp_urease_rgn"/>
    <property type="match status" value="1"/>
</dbReference>
<organism evidence="2 3">
    <name type="scientific">Flavobacterium aurantiibacter</name>
    <dbReference type="NCBI Taxonomy" id="2023067"/>
    <lineage>
        <taxon>Bacteria</taxon>
        <taxon>Pseudomonadati</taxon>
        <taxon>Bacteroidota</taxon>
        <taxon>Flavobacteriia</taxon>
        <taxon>Flavobacteriales</taxon>
        <taxon>Flavobacteriaceae</taxon>
        <taxon>Flavobacterium</taxon>
    </lineage>
</organism>
<keyword evidence="1" id="KW-0812">Transmembrane</keyword>
<evidence type="ECO:0000313" key="2">
    <source>
        <dbReference type="EMBL" id="OYQ43527.1"/>
    </source>
</evidence>
<comment type="caution">
    <text evidence="2">The sequence shown here is derived from an EMBL/GenBank/DDBJ whole genome shotgun (WGS) entry which is preliminary data.</text>
</comment>
<dbReference type="Pfam" id="PF09601">
    <property type="entry name" value="DUF2459"/>
    <property type="match status" value="1"/>
</dbReference>
<dbReference type="RefSeq" id="WP_094486601.1">
    <property type="nucleotide sequence ID" value="NZ_NOXX01000202.1"/>
</dbReference>
<sequence length="229" mass="26481">MRNNLLFKVYRGIRIVFLSLLAFVGLYLFLAATIGYITISGDETTEPKTIEIYLQTNGVHSELVLPVKNQVFDWNGFLDKNLIRAKNTYYPWVAIGWGNREFYLETPTWSDLRLSTAIKAASGFNETAVHVNYYQNRIEHETCKKIVLSDTQYRQLVTHYLACFQQNESKPIAVETGIRYNDRDAFYESNGNYSLFKTCNTFTNQALAAASVEHCLWTPFDFHVMRLQP</sequence>
<name>A0A255ZPM3_9FLAO</name>